<protein>
    <submittedName>
        <fullName evidence="1">Uncharacterized protein</fullName>
    </submittedName>
</protein>
<sequence>MPLLKPEDLDVKEAQFSPCQELVEELGQLSLPKVTNLYSRKKSIDGVQLGRDFDVSRGVGVFDSVERGGSFQNNASSVHTGIEVPVGMGGNGHAMTDCETPVSAEVYGGGGFVCSEL</sequence>
<keyword evidence="2" id="KW-1185">Reference proteome</keyword>
<gene>
    <name evidence="1" type="ORF">CJ030_MR7G024263</name>
</gene>
<evidence type="ECO:0000313" key="2">
    <source>
        <dbReference type="Proteomes" id="UP000516437"/>
    </source>
</evidence>
<proteinExistence type="predicted"/>
<dbReference type="AlphaFoldDB" id="A0A6A1V5F9"/>
<accession>A0A6A1V5F9</accession>
<dbReference type="Proteomes" id="UP000516437">
    <property type="component" value="Chromosome 7"/>
</dbReference>
<evidence type="ECO:0000313" key="1">
    <source>
        <dbReference type="EMBL" id="KAB1207901.1"/>
    </source>
</evidence>
<reference evidence="1 2" key="1">
    <citation type="journal article" date="2019" name="Plant Biotechnol. J.">
        <title>The red bayberry genome and genetic basis of sex determination.</title>
        <authorList>
            <person name="Jia H.M."/>
            <person name="Jia H.J."/>
            <person name="Cai Q.L."/>
            <person name="Wang Y."/>
            <person name="Zhao H.B."/>
            <person name="Yang W.F."/>
            <person name="Wang G.Y."/>
            <person name="Li Y.H."/>
            <person name="Zhan D.L."/>
            <person name="Shen Y.T."/>
            <person name="Niu Q.F."/>
            <person name="Chang L."/>
            <person name="Qiu J."/>
            <person name="Zhao L."/>
            <person name="Xie H.B."/>
            <person name="Fu W.Y."/>
            <person name="Jin J."/>
            <person name="Li X.W."/>
            <person name="Jiao Y."/>
            <person name="Zhou C.C."/>
            <person name="Tu T."/>
            <person name="Chai C.Y."/>
            <person name="Gao J.L."/>
            <person name="Fan L.J."/>
            <person name="van de Weg E."/>
            <person name="Wang J.Y."/>
            <person name="Gao Z.S."/>
        </authorList>
    </citation>
    <scope>NUCLEOTIDE SEQUENCE [LARGE SCALE GENOMIC DNA]</scope>
    <source>
        <tissue evidence="1">Leaves</tissue>
    </source>
</reference>
<organism evidence="1 2">
    <name type="scientific">Morella rubra</name>
    <name type="common">Chinese bayberry</name>
    <dbReference type="NCBI Taxonomy" id="262757"/>
    <lineage>
        <taxon>Eukaryota</taxon>
        <taxon>Viridiplantae</taxon>
        <taxon>Streptophyta</taxon>
        <taxon>Embryophyta</taxon>
        <taxon>Tracheophyta</taxon>
        <taxon>Spermatophyta</taxon>
        <taxon>Magnoliopsida</taxon>
        <taxon>eudicotyledons</taxon>
        <taxon>Gunneridae</taxon>
        <taxon>Pentapetalae</taxon>
        <taxon>rosids</taxon>
        <taxon>fabids</taxon>
        <taxon>Fagales</taxon>
        <taxon>Myricaceae</taxon>
        <taxon>Morella</taxon>
    </lineage>
</organism>
<name>A0A6A1V5F9_9ROSI</name>
<comment type="caution">
    <text evidence="1">The sequence shown here is derived from an EMBL/GenBank/DDBJ whole genome shotgun (WGS) entry which is preliminary data.</text>
</comment>
<dbReference type="EMBL" id="RXIC02000025">
    <property type="protein sequence ID" value="KAB1207901.1"/>
    <property type="molecule type" value="Genomic_DNA"/>
</dbReference>